<dbReference type="EMBL" id="BPLR01005667">
    <property type="protein sequence ID" value="GIY04107.1"/>
    <property type="molecule type" value="Genomic_DNA"/>
</dbReference>
<feature type="compositionally biased region" description="Basic and acidic residues" evidence="1">
    <location>
        <begin position="64"/>
        <end position="82"/>
    </location>
</feature>
<comment type="caution">
    <text evidence="2">The sequence shown here is derived from an EMBL/GenBank/DDBJ whole genome shotgun (WGS) entry which is preliminary data.</text>
</comment>
<feature type="region of interest" description="Disordered" evidence="1">
    <location>
        <begin position="29"/>
        <end position="130"/>
    </location>
</feature>
<name>A0AAV4Q6W6_CAEEX</name>
<evidence type="ECO:0000256" key="1">
    <source>
        <dbReference type="SAM" id="MobiDB-lite"/>
    </source>
</evidence>
<proteinExistence type="predicted"/>
<dbReference type="AlphaFoldDB" id="A0AAV4Q6W6"/>
<accession>A0AAV4Q6W6</accession>
<sequence>MLLKCIRGYYYYNIYTSYVMHKLLNAYEKDCGKNENPSPAENRVRQHKSTYSPPPRMLRQRSQKHSDENEKNLSQIEKDCGKNENPSPAENRVRQHKSTYSPPPRMLRQRSQKHSDENEKNLSQIEVLVT</sequence>
<evidence type="ECO:0000313" key="2">
    <source>
        <dbReference type="EMBL" id="GIY04107.1"/>
    </source>
</evidence>
<keyword evidence="3" id="KW-1185">Reference proteome</keyword>
<dbReference type="Proteomes" id="UP001054945">
    <property type="component" value="Unassembled WGS sequence"/>
</dbReference>
<gene>
    <name evidence="2" type="ORF">CEXT_61351</name>
</gene>
<organism evidence="2 3">
    <name type="scientific">Caerostris extrusa</name>
    <name type="common">Bark spider</name>
    <name type="synonym">Caerostris bankana</name>
    <dbReference type="NCBI Taxonomy" id="172846"/>
    <lineage>
        <taxon>Eukaryota</taxon>
        <taxon>Metazoa</taxon>
        <taxon>Ecdysozoa</taxon>
        <taxon>Arthropoda</taxon>
        <taxon>Chelicerata</taxon>
        <taxon>Arachnida</taxon>
        <taxon>Araneae</taxon>
        <taxon>Araneomorphae</taxon>
        <taxon>Entelegynae</taxon>
        <taxon>Araneoidea</taxon>
        <taxon>Araneidae</taxon>
        <taxon>Caerostris</taxon>
    </lineage>
</organism>
<evidence type="ECO:0000313" key="3">
    <source>
        <dbReference type="Proteomes" id="UP001054945"/>
    </source>
</evidence>
<protein>
    <submittedName>
        <fullName evidence="2">Uncharacterized protein</fullName>
    </submittedName>
</protein>
<reference evidence="2 3" key="1">
    <citation type="submission" date="2021-06" db="EMBL/GenBank/DDBJ databases">
        <title>Caerostris extrusa draft genome.</title>
        <authorList>
            <person name="Kono N."/>
            <person name="Arakawa K."/>
        </authorList>
    </citation>
    <scope>NUCLEOTIDE SEQUENCE [LARGE SCALE GENOMIC DNA]</scope>
</reference>